<dbReference type="Gene3D" id="3.20.20.220">
    <property type="match status" value="1"/>
</dbReference>
<feature type="domain" description="Proline dehydrogenase" evidence="2">
    <location>
        <begin position="56"/>
        <end position="298"/>
    </location>
</feature>
<gene>
    <name evidence="3" type="primary">putA</name>
    <name evidence="3" type="ORF">GCM10025883_04720</name>
</gene>
<dbReference type="EMBL" id="BSUO01000001">
    <property type="protein sequence ID" value="GMA38427.1"/>
    <property type="molecule type" value="Genomic_DNA"/>
</dbReference>
<dbReference type="InterPro" id="IPR029041">
    <property type="entry name" value="FAD-linked_oxidoreductase-like"/>
</dbReference>
<proteinExistence type="predicted"/>
<keyword evidence="4" id="KW-1185">Reference proteome</keyword>
<sequence length="314" mass="34766">MEAARLTVQDALIRVATDARLRRAAENRTMSHEIVRRYIAGESISSAMDVASWLAARGRCVSLTHLVSEPQDLARTVKRAKRIRKLIRRLSDAGLTDDGFADVSIRLSALGAGLGNPGRNAARDHLRELAEAGAEHGVTLTLEVEPAIPADLTIEAFHHIRVDHPETAISLQACQRRTESDCRSLARAGARVRLTKGAPGPDPEAFGRQHDVDLAYVRAVQPLLEGASKVAVATHDERLIHLSETLCRRLGRDPSTLEYQLRYGVRPDKQAEIADRGDRMRVYVPFGEDWYPYLARRVADSPREILALVRATAR</sequence>
<protein>
    <submittedName>
        <fullName evidence="3">Proline dehydrogenase</fullName>
    </submittedName>
</protein>
<evidence type="ECO:0000256" key="1">
    <source>
        <dbReference type="ARBA" id="ARBA00023002"/>
    </source>
</evidence>
<evidence type="ECO:0000313" key="4">
    <source>
        <dbReference type="Proteomes" id="UP001157126"/>
    </source>
</evidence>
<dbReference type="SUPFAM" id="SSF51730">
    <property type="entry name" value="FAD-linked oxidoreductase"/>
    <property type="match status" value="1"/>
</dbReference>
<dbReference type="RefSeq" id="WP_284302500.1">
    <property type="nucleotide sequence ID" value="NZ_BSUO01000001.1"/>
</dbReference>
<dbReference type="InterPro" id="IPR002872">
    <property type="entry name" value="Proline_DH_dom"/>
</dbReference>
<organism evidence="3 4">
    <name type="scientific">Mobilicoccus caccae</name>
    <dbReference type="NCBI Taxonomy" id="1859295"/>
    <lineage>
        <taxon>Bacteria</taxon>
        <taxon>Bacillati</taxon>
        <taxon>Actinomycetota</taxon>
        <taxon>Actinomycetes</taxon>
        <taxon>Micrococcales</taxon>
        <taxon>Dermatophilaceae</taxon>
        <taxon>Mobilicoccus</taxon>
    </lineage>
</organism>
<dbReference type="Pfam" id="PF01619">
    <property type="entry name" value="Pro_dh"/>
    <property type="match status" value="1"/>
</dbReference>
<accession>A0ABQ6IKI1</accession>
<reference evidence="4" key="1">
    <citation type="journal article" date="2019" name="Int. J. Syst. Evol. Microbiol.">
        <title>The Global Catalogue of Microorganisms (GCM) 10K type strain sequencing project: providing services to taxonomists for standard genome sequencing and annotation.</title>
        <authorList>
            <consortium name="The Broad Institute Genomics Platform"/>
            <consortium name="The Broad Institute Genome Sequencing Center for Infectious Disease"/>
            <person name="Wu L."/>
            <person name="Ma J."/>
        </authorList>
    </citation>
    <scope>NUCLEOTIDE SEQUENCE [LARGE SCALE GENOMIC DNA]</scope>
    <source>
        <strain evidence="4">NBRC 113072</strain>
    </source>
</reference>
<name>A0ABQ6IKI1_9MICO</name>
<evidence type="ECO:0000259" key="2">
    <source>
        <dbReference type="Pfam" id="PF01619"/>
    </source>
</evidence>
<keyword evidence="1" id="KW-0560">Oxidoreductase</keyword>
<evidence type="ECO:0000313" key="3">
    <source>
        <dbReference type="EMBL" id="GMA38427.1"/>
    </source>
</evidence>
<comment type="caution">
    <text evidence="3">The sequence shown here is derived from an EMBL/GenBank/DDBJ whole genome shotgun (WGS) entry which is preliminary data.</text>
</comment>
<dbReference type="Proteomes" id="UP001157126">
    <property type="component" value="Unassembled WGS sequence"/>
</dbReference>